<keyword evidence="2" id="KW-1185">Reference proteome</keyword>
<dbReference type="RefSeq" id="WP_149299316.1">
    <property type="nucleotide sequence ID" value="NZ_CP043473.1"/>
</dbReference>
<gene>
    <name evidence="1" type="ORF">FYK34_19190</name>
</gene>
<dbReference type="Proteomes" id="UP000322079">
    <property type="component" value="Chromosome"/>
</dbReference>
<evidence type="ECO:0000313" key="1">
    <source>
        <dbReference type="EMBL" id="QEL57546.1"/>
    </source>
</evidence>
<dbReference type="KEGG" id="chrm:FYK34_19190"/>
<evidence type="ECO:0000313" key="2">
    <source>
        <dbReference type="Proteomes" id="UP000322079"/>
    </source>
</evidence>
<proteinExistence type="predicted"/>
<organism evidence="1 2">
    <name type="scientific">Chromobacterium paludis</name>
    <dbReference type="NCBI Taxonomy" id="2605945"/>
    <lineage>
        <taxon>Bacteria</taxon>
        <taxon>Pseudomonadati</taxon>
        <taxon>Pseudomonadota</taxon>
        <taxon>Betaproteobacteria</taxon>
        <taxon>Neisseriales</taxon>
        <taxon>Chromobacteriaceae</taxon>
        <taxon>Chromobacterium</taxon>
    </lineage>
</organism>
<dbReference type="EMBL" id="CP043473">
    <property type="protein sequence ID" value="QEL57546.1"/>
    <property type="molecule type" value="Genomic_DNA"/>
</dbReference>
<sequence length="510" mass="57669">MPPLALPKKDMDLQLVDTQPASVEAWLERLPYTDLLECGRLLAQALYQLGRAPIEPMQRYKLLKLYLKALDRYYPLLESETQHSDILTSPKSRQLAVVGVKLFANLFVDFKQTLNEKLARQGLLEREQPKIELLLYTMMAARQCLNICQQYYCPLPDGFWLDCHQLYALAQEKGWQDRSLANDDSLSDIYRQILLLGLTATNRLSPSEMRLTRQLVYDLARQVALRPVSELSDSRHGYVLDPQEDAPPRYLLAAAGAQQNHCYLLELSGALASMRRSLDQLQKSSASPGGGLVGEEIQLLSLLSEAWQRPRRRKHARETAQAVVEIIAGTAQIWHRVNGGSWSLRGSDTEEESSRLRPPPLPCLLSIINQSESGYLLRGIPRDQPLRAGELLLVNPPDQPAAAWLCTVRWVLMQPSGKEIECGVEIIGPPPLPALAMPSITHNGDAFQRCLLLPAHNGRPELLEMVGRPFSQLREFRLRDASGERLVRASRLQLQSPYFQLMEFRPSEQF</sequence>
<dbReference type="AlphaFoldDB" id="A0A5C1DL93"/>
<evidence type="ECO:0008006" key="3">
    <source>
        <dbReference type="Google" id="ProtNLM"/>
    </source>
</evidence>
<protein>
    <recommendedName>
        <fullName evidence="3">Molecular chaperone</fullName>
    </recommendedName>
</protein>
<accession>A0A5C1DL93</accession>
<reference evidence="1 2" key="1">
    <citation type="submission" date="2019-08" db="EMBL/GenBank/DDBJ databases">
        <title>Chromobacterium paludis, a novel bacterium isolated from a Maryland marsh pond.</title>
        <authorList>
            <person name="Blackburn M.B."/>
            <person name="Gundersen-Rindal D.E."/>
        </authorList>
    </citation>
    <scope>NUCLEOTIDE SEQUENCE [LARGE SCALE GENOMIC DNA]</scope>
    <source>
        <strain evidence="2">IIBBL 257-1</strain>
    </source>
</reference>
<name>A0A5C1DL93_9NEIS</name>